<gene>
    <name evidence="3" type="ORF">CUR178_01418</name>
</gene>
<feature type="region of interest" description="Disordered" evidence="2">
    <location>
        <begin position="357"/>
        <end position="428"/>
    </location>
</feature>
<feature type="coiled-coil region" evidence="1">
    <location>
        <begin position="169"/>
        <end position="196"/>
    </location>
</feature>
<dbReference type="OrthoDB" id="273404at2759"/>
<evidence type="ECO:0000256" key="1">
    <source>
        <dbReference type="SAM" id="Coils"/>
    </source>
</evidence>
<dbReference type="AlphaFoldDB" id="A0A836G8M6"/>
<dbReference type="Proteomes" id="UP000674179">
    <property type="component" value="Chromosome 34"/>
</dbReference>
<feature type="compositionally biased region" description="Low complexity" evidence="2">
    <location>
        <begin position="275"/>
        <end position="296"/>
    </location>
</feature>
<feature type="compositionally biased region" description="Low complexity" evidence="2">
    <location>
        <begin position="394"/>
        <end position="407"/>
    </location>
</feature>
<proteinExistence type="predicted"/>
<organism evidence="3 4">
    <name type="scientific">Leishmania enriettii</name>
    <dbReference type="NCBI Taxonomy" id="5663"/>
    <lineage>
        <taxon>Eukaryota</taxon>
        <taxon>Discoba</taxon>
        <taxon>Euglenozoa</taxon>
        <taxon>Kinetoplastea</taxon>
        <taxon>Metakinetoplastina</taxon>
        <taxon>Trypanosomatida</taxon>
        <taxon>Trypanosomatidae</taxon>
        <taxon>Leishmaniinae</taxon>
        <taxon>Leishmania</taxon>
    </lineage>
</organism>
<evidence type="ECO:0000313" key="4">
    <source>
        <dbReference type="Proteomes" id="UP000674179"/>
    </source>
</evidence>
<dbReference type="RefSeq" id="XP_067689291.1">
    <property type="nucleotide sequence ID" value="XM_067833188.1"/>
</dbReference>
<dbReference type="KEGG" id="lenr:94168698"/>
<feature type="region of interest" description="Disordered" evidence="2">
    <location>
        <begin position="1"/>
        <end position="46"/>
    </location>
</feature>
<feature type="compositionally biased region" description="Basic and acidic residues" evidence="2">
    <location>
        <begin position="411"/>
        <end position="420"/>
    </location>
</feature>
<keyword evidence="4" id="KW-1185">Reference proteome</keyword>
<dbReference type="GeneID" id="94168698"/>
<feature type="region of interest" description="Disordered" evidence="2">
    <location>
        <begin position="259"/>
        <end position="310"/>
    </location>
</feature>
<reference evidence="3 4" key="1">
    <citation type="submission" date="2021-02" db="EMBL/GenBank/DDBJ databases">
        <title>Leishmania (Mundinia) enrietti genome sequencing and assembly.</title>
        <authorList>
            <person name="Almutairi H."/>
            <person name="Gatherer D."/>
        </authorList>
    </citation>
    <scope>NUCLEOTIDE SEQUENCE [LARGE SCALE GENOMIC DNA]</scope>
    <source>
        <strain evidence="3">CUR178</strain>
    </source>
</reference>
<name>A0A836G8M6_LEIEN</name>
<evidence type="ECO:0000256" key="2">
    <source>
        <dbReference type="SAM" id="MobiDB-lite"/>
    </source>
</evidence>
<feature type="compositionally biased region" description="Polar residues" evidence="2">
    <location>
        <begin position="259"/>
        <end position="268"/>
    </location>
</feature>
<keyword evidence="1" id="KW-0175">Coiled coil</keyword>
<evidence type="ECO:0000313" key="3">
    <source>
        <dbReference type="EMBL" id="KAG5468584.1"/>
    </source>
</evidence>
<protein>
    <submittedName>
        <fullName evidence="3">Uncharacterized protein</fullName>
    </submittedName>
</protein>
<comment type="caution">
    <text evidence="3">The sequence shown here is derived from an EMBL/GenBank/DDBJ whole genome shotgun (WGS) entry which is preliminary data.</text>
</comment>
<accession>A0A836G8M6</accession>
<dbReference type="EMBL" id="JAFHKP010000034">
    <property type="protein sequence ID" value="KAG5468584.1"/>
    <property type="molecule type" value="Genomic_DNA"/>
</dbReference>
<sequence length="739" mass="79572">MDDYAVWRSRVMHGTRRSPPPPPPHDIHPATSVGTTSPLPPQPPQPLLLPAAGSFSYLPASSAVAAPPLSPSLPVGDSFSMSSFNLLGSVADDPVETVTRLQEVLRDICATERRQEKTWLNVQPCVLHAVKLLAATAQTHAVRVRQMQDVLQQLQQYTAVLVRDREVKEERYRLDAAAHREEADELRKRLLRLEAQQQVPPQQLDRLTPEAVMARLEETVEARVAPLQQELLHLRQQLKALAPSRPLTPLHHRRALSRSFPSASSTLPERNDCCASGGSAAASSSSSASLSSLASSTTPSRGRRGEAAVTDAAAVTPHCGPHALGSAAAPAASPGTQKMMCEVQLLRRQWRHFLQSLPPGALAEDKGPSGGSDGGRNRHDATRFPSHRQPRSTSKSVGRSSARRVSGLPRTSEEDGEGTRENAPQPLLLPARHSPLLAAKDVRSSSVSSALPASGRRVRWYWSGDAQSHFSTAVRRARNGFTASLLPNARPHAALSGVSPALPWTECHAFDGRTDCWYSLGTWATHRRRLREVEQALEEGASGESPDVRLGWMAWASSLVSWSEASTMLVERAGIYVVRVCLVRHCASASLCSGAGRAEAGSRSDCCGGALTLWLDGVAVTGMQEVITHTLLYARVAASPAEAAVPRRATQGKARSTCASRGSCLSAFGGGATAQRRARGDILDATQCQRPCCEPAQLHTNTLTACLFLPAGVTLQVRCRGLHDTKTVHGAFFELEYVV</sequence>